<evidence type="ECO:0000313" key="1">
    <source>
        <dbReference type="EMBL" id="HIJ99763.1"/>
    </source>
</evidence>
<name>A0A832UYS1_9ARCH</name>
<dbReference type="GO" id="GO:0005840">
    <property type="term" value="C:ribosome"/>
    <property type="evidence" value="ECO:0007669"/>
    <property type="project" value="UniProtKB-KW"/>
</dbReference>
<dbReference type="InterPro" id="IPR011332">
    <property type="entry name" value="Ribosomal_zn-bd"/>
</dbReference>
<dbReference type="SUPFAM" id="SSF57829">
    <property type="entry name" value="Zn-binding ribosomal proteins"/>
    <property type="match status" value="1"/>
</dbReference>
<keyword evidence="1" id="KW-0687">Ribonucleoprotein</keyword>
<accession>A0A832UYS1</accession>
<dbReference type="Gene3D" id="4.10.1060.50">
    <property type="match status" value="1"/>
</dbReference>
<dbReference type="Proteomes" id="UP000604391">
    <property type="component" value="Unassembled WGS sequence"/>
</dbReference>
<sequence length="55" mass="6520">MAKFPEAMKALFDNVYICMNCNATNRVDIKRFRLGKAKCRECKRKQLRPKKRGNK</sequence>
<reference evidence="1 2" key="1">
    <citation type="journal article" name="Nat. Commun.">
        <title>Undinarchaeota illuminate DPANN phylogeny and the impact of gene transfer on archaeal evolution.</title>
        <authorList>
            <person name="Dombrowski N."/>
            <person name="Williams T.A."/>
            <person name="Sun J."/>
            <person name="Woodcroft B.J."/>
            <person name="Lee J.H."/>
            <person name="Minh B.Q."/>
            <person name="Rinke C."/>
            <person name="Spang A."/>
        </authorList>
    </citation>
    <scope>NUCLEOTIDE SEQUENCE [LARGE SCALE GENOMIC DNA]</scope>
    <source>
        <strain evidence="1">MAG_bin17</strain>
    </source>
</reference>
<dbReference type="GO" id="GO:0006412">
    <property type="term" value="P:translation"/>
    <property type="evidence" value="ECO:0007669"/>
    <property type="project" value="InterPro"/>
</dbReference>
<keyword evidence="2" id="KW-1185">Reference proteome</keyword>
<gene>
    <name evidence="1" type="primary">rpl40e</name>
    <name evidence="1" type="ORF">H1011_02985</name>
</gene>
<comment type="caution">
    <text evidence="1">The sequence shown here is derived from an EMBL/GenBank/DDBJ whole genome shotgun (WGS) entry which is preliminary data.</text>
</comment>
<dbReference type="EMBL" id="DVAD01000015">
    <property type="protein sequence ID" value="HIJ99763.1"/>
    <property type="molecule type" value="Genomic_DNA"/>
</dbReference>
<evidence type="ECO:0000313" key="2">
    <source>
        <dbReference type="Proteomes" id="UP000604391"/>
    </source>
</evidence>
<keyword evidence="1" id="KW-0689">Ribosomal protein</keyword>
<proteinExistence type="predicted"/>
<protein>
    <submittedName>
        <fullName evidence="1">50S ribosomal protein L40e</fullName>
    </submittedName>
</protein>
<organism evidence="1 2">
    <name type="scientific">Candidatus Undinarchaeum marinum</name>
    <dbReference type="NCBI Taxonomy" id="2756141"/>
    <lineage>
        <taxon>Archaea</taxon>
        <taxon>Candidatus Undinarchaeota</taxon>
        <taxon>Candidatus Undinarchaeia</taxon>
        <taxon>Candidatus Undinarchaeales</taxon>
        <taxon>Candidatus Undinarchaeaceae</taxon>
        <taxon>Candidatus Undinarchaeum</taxon>
    </lineage>
</organism>
<dbReference type="AlphaFoldDB" id="A0A832UYS1"/>
<dbReference type="InterPro" id="IPR038587">
    <property type="entry name" value="Ribosomal_eL40_sf"/>
</dbReference>